<feature type="signal peptide" evidence="2">
    <location>
        <begin position="1"/>
        <end position="29"/>
    </location>
</feature>
<dbReference type="PANTHER" id="PTHR30203">
    <property type="entry name" value="OUTER MEMBRANE CATION EFFLUX PROTEIN"/>
    <property type="match status" value="1"/>
</dbReference>
<accession>A0A482IT20</accession>
<dbReference type="Pfam" id="PF02321">
    <property type="entry name" value="OEP"/>
    <property type="match status" value="2"/>
</dbReference>
<dbReference type="InterPro" id="IPR010131">
    <property type="entry name" value="MdtP/NodT-like"/>
</dbReference>
<dbReference type="PROSITE" id="PS51257">
    <property type="entry name" value="PROKAR_LIPOPROTEIN"/>
    <property type="match status" value="1"/>
</dbReference>
<dbReference type="Gene3D" id="1.20.1600.10">
    <property type="entry name" value="Outer membrane efflux proteins (OEP)"/>
    <property type="match status" value="1"/>
</dbReference>
<gene>
    <name evidence="3" type="ORF">DDF84_009275</name>
</gene>
<keyword evidence="2" id="KW-0472">Membrane</keyword>
<dbReference type="OrthoDB" id="9770517at2"/>
<evidence type="ECO:0000256" key="2">
    <source>
        <dbReference type="RuleBase" id="RU362097"/>
    </source>
</evidence>
<dbReference type="AlphaFoldDB" id="A0A482IT20"/>
<organism evidence="3 4">
    <name type="scientific">Cupriavidus metallidurans</name>
    <dbReference type="NCBI Taxonomy" id="119219"/>
    <lineage>
        <taxon>Bacteria</taxon>
        <taxon>Pseudomonadati</taxon>
        <taxon>Pseudomonadota</taxon>
        <taxon>Betaproteobacteria</taxon>
        <taxon>Burkholderiales</taxon>
        <taxon>Burkholderiaceae</taxon>
        <taxon>Cupriavidus</taxon>
    </lineage>
</organism>
<protein>
    <submittedName>
        <fullName evidence="3">TolC family protein</fullName>
    </submittedName>
</protein>
<dbReference type="PANTHER" id="PTHR30203:SF29">
    <property type="entry name" value="PROTEIN CYAE"/>
    <property type="match status" value="1"/>
</dbReference>
<evidence type="ECO:0000313" key="3">
    <source>
        <dbReference type="EMBL" id="QBP09940.1"/>
    </source>
</evidence>
<reference evidence="3 4" key="1">
    <citation type="submission" date="2019-03" db="EMBL/GenBank/DDBJ databases">
        <title>Comparative insights into the high quality Complete genome sequence of highly metal resistant Cupriavidus metallidurans strain BS1 isolated from a gold-copper mine.</title>
        <authorList>
            <person name="Mazhar H.S."/>
            <person name="Rensing C."/>
        </authorList>
    </citation>
    <scope>NUCLEOTIDE SEQUENCE [LARGE SCALE GENOMIC DNA]</scope>
    <source>
        <strain evidence="3 4">BS1</strain>
    </source>
</reference>
<dbReference type="NCBIfam" id="TIGR01845">
    <property type="entry name" value="outer_NodT"/>
    <property type="match status" value="1"/>
</dbReference>
<evidence type="ECO:0000256" key="1">
    <source>
        <dbReference type="ARBA" id="ARBA00007613"/>
    </source>
</evidence>
<proteinExistence type="inferred from homology"/>
<keyword evidence="2" id="KW-1134">Transmembrane beta strand</keyword>
<keyword evidence="2" id="KW-0449">Lipoprotein</keyword>
<dbReference type="Gene3D" id="2.20.200.10">
    <property type="entry name" value="Outer membrane efflux proteins (OEP)"/>
    <property type="match status" value="1"/>
</dbReference>
<dbReference type="GO" id="GO:0005886">
    <property type="term" value="C:plasma membrane"/>
    <property type="evidence" value="ECO:0007669"/>
    <property type="project" value="UniProtKB-SubCell"/>
</dbReference>
<keyword evidence="2" id="KW-0732">Signal</keyword>
<evidence type="ECO:0000313" key="4">
    <source>
        <dbReference type="Proteomes" id="UP000253772"/>
    </source>
</evidence>
<sequence length="488" mass="52286">MNRSKDVKQKRTGFPLCAAVLSAASVMLAACTAVSVDVPPALSTPATFQMVPPSDGTQADLGRWWQDWQDPDLTRRIDAALRANTDLRVARARVLEARAMAAVADSARYPTVAALAGAARGEGDLRSPSPTPDSLPTLEAYAVGLSASWEVDVFGRRASDAAAAAALAQAAEEQWRGVHLAIAADVAQNYLEAQGLQRRLALLDRSLVTLGALQRYTEARFRAGQALAYDVERVREQIAARQAERPLLTSQIEVRQRRLAALEGKVAQSAEALPAPAAFRVPPVPAGELPSIVLERRPDVRATAALLRAQAARLGSAKADLLPRFYLSFIGLDGRIRVDGVPALSGTGGLLSAGVDLPLFNAGRIRSNIAANDARLQAALAEHDKTMLRTLEEVDSAYGVRHGLDQRSERLEGTLAIAQRNADQAQRLYEGGRRTLQDVLDARIGALQREDEVLQAQTGQALATVQLYRALGGGWPEAPGSDYRGTHS</sequence>
<dbReference type="EMBL" id="CP037900">
    <property type="protein sequence ID" value="QBP09940.1"/>
    <property type="molecule type" value="Genomic_DNA"/>
</dbReference>
<feature type="chain" id="PRO_5019612551" evidence="2">
    <location>
        <begin position="30"/>
        <end position="488"/>
    </location>
</feature>
<dbReference type="SUPFAM" id="SSF56954">
    <property type="entry name" value="Outer membrane efflux proteins (OEP)"/>
    <property type="match status" value="1"/>
</dbReference>
<name>A0A482IT20_9BURK</name>
<keyword evidence="2" id="KW-0812">Transmembrane</keyword>
<keyword evidence="2" id="KW-0564">Palmitate</keyword>
<comment type="similarity">
    <text evidence="1 2">Belongs to the outer membrane factor (OMF) (TC 1.B.17) family.</text>
</comment>
<comment type="subcellular location">
    <subcellularLocation>
        <location evidence="2">Cell membrane</location>
        <topology evidence="2">Lipid-anchor</topology>
    </subcellularLocation>
</comment>
<dbReference type="GO" id="GO:0015562">
    <property type="term" value="F:efflux transmembrane transporter activity"/>
    <property type="evidence" value="ECO:0007669"/>
    <property type="project" value="InterPro"/>
</dbReference>
<dbReference type="InterPro" id="IPR003423">
    <property type="entry name" value="OMP_efflux"/>
</dbReference>
<dbReference type="Proteomes" id="UP000253772">
    <property type="component" value="Chromosome c1"/>
</dbReference>